<dbReference type="AlphaFoldDB" id="B7AS20"/>
<keyword evidence="1" id="KW-1133">Transmembrane helix</keyword>
<keyword evidence="3" id="KW-1185">Reference proteome</keyword>
<dbReference type="EMBL" id="ABVQ01000036">
    <property type="protein sequence ID" value="EEC57366.1"/>
    <property type="molecule type" value="Genomic_DNA"/>
</dbReference>
<sequence>MEWRMWMYYYSWNQWITFFFIYSFLGWVWESCYVSIKSHRWVNRGFLRMPMLPLYGSGATIMLLLTLPFPGNYVLQYCLGVIGPTILEYFTGWAMEKLFKMRYWDYSNQRFNIKGYICLTSSIAWGFFTLLMTYVLHPPIEHFVLNKIPPVVDYVVIAVVGVLFVLDTIESAKVAVDVGKALEKMTDIRAQIDDIQVQLSLLKSQAARIASEKKEAAIDKVYAAKSSAKITAQDAKEEAVQKMAVLAAKLEELNLNRESITKGMSIFHRGLLRGNPTAASERFGAALKELKERFR</sequence>
<gene>
    <name evidence="2" type="ORF">BACPEC_01875</name>
</gene>
<dbReference type="HOGENOM" id="CLU_055257_0_0_9"/>
<protein>
    <submittedName>
        <fullName evidence="2">Uncharacterized protein</fullName>
    </submittedName>
</protein>
<feature type="transmembrane region" description="Helical" evidence="1">
    <location>
        <begin position="12"/>
        <end position="34"/>
    </location>
</feature>
<evidence type="ECO:0000313" key="2">
    <source>
        <dbReference type="EMBL" id="EEC57366.1"/>
    </source>
</evidence>
<proteinExistence type="predicted"/>
<dbReference type="Pfam" id="PF06541">
    <property type="entry name" value="ABC_trans_CmpB"/>
    <property type="match status" value="1"/>
</dbReference>
<comment type="caution">
    <text evidence="2">The sequence shown here is derived from an EMBL/GenBank/DDBJ whole genome shotgun (WGS) entry which is preliminary data.</text>
</comment>
<feature type="transmembrane region" description="Helical" evidence="1">
    <location>
        <begin position="46"/>
        <end position="67"/>
    </location>
</feature>
<name>B7AS20_9FIRM</name>
<evidence type="ECO:0000256" key="1">
    <source>
        <dbReference type="SAM" id="Phobius"/>
    </source>
</evidence>
<accession>B7AS20</accession>
<dbReference type="STRING" id="483218.BACPEC_01875"/>
<dbReference type="Proteomes" id="UP000003136">
    <property type="component" value="Unassembled WGS sequence"/>
</dbReference>
<dbReference type="eggNOG" id="COG4905">
    <property type="taxonomic scope" value="Bacteria"/>
</dbReference>
<keyword evidence="1" id="KW-0812">Transmembrane</keyword>
<dbReference type="InterPro" id="IPR010540">
    <property type="entry name" value="CmpB_TMEM229"/>
</dbReference>
<evidence type="ECO:0000313" key="3">
    <source>
        <dbReference type="Proteomes" id="UP000003136"/>
    </source>
</evidence>
<feature type="transmembrane region" description="Helical" evidence="1">
    <location>
        <begin position="73"/>
        <end position="95"/>
    </location>
</feature>
<feature type="transmembrane region" description="Helical" evidence="1">
    <location>
        <begin position="148"/>
        <end position="166"/>
    </location>
</feature>
<feature type="transmembrane region" description="Helical" evidence="1">
    <location>
        <begin position="116"/>
        <end position="136"/>
    </location>
</feature>
<reference evidence="2 3" key="1">
    <citation type="submission" date="2008-11" db="EMBL/GenBank/DDBJ databases">
        <title>Draft genome sequence of Bacteroides pectinophilus (ATCC 43243).</title>
        <authorList>
            <person name="Sudarsanam P."/>
            <person name="Ley R."/>
            <person name="Guruge J."/>
            <person name="Turnbaugh P.J."/>
            <person name="Mahowald M."/>
            <person name="Liep D."/>
            <person name="Gordon J."/>
        </authorList>
    </citation>
    <scope>NUCLEOTIDE SEQUENCE [LARGE SCALE GENOMIC DNA]</scope>
    <source>
        <strain evidence="2 3">ATCC 43243</strain>
    </source>
</reference>
<reference evidence="2 3" key="2">
    <citation type="submission" date="2008-11" db="EMBL/GenBank/DDBJ databases">
        <authorList>
            <person name="Fulton L."/>
            <person name="Clifton S."/>
            <person name="Fulton B."/>
            <person name="Xu J."/>
            <person name="Minx P."/>
            <person name="Pepin K.H."/>
            <person name="Johnson M."/>
            <person name="Bhonagiri V."/>
            <person name="Nash W.E."/>
            <person name="Mardis E.R."/>
            <person name="Wilson R.K."/>
        </authorList>
    </citation>
    <scope>NUCLEOTIDE SEQUENCE [LARGE SCALE GENOMIC DNA]</scope>
    <source>
        <strain evidence="2 3">ATCC 43243</strain>
    </source>
</reference>
<organism evidence="2 3">
    <name type="scientific">[Bacteroides] pectinophilus ATCC 43243</name>
    <dbReference type="NCBI Taxonomy" id="483218"/>
    <lineage>
        <taxon>Bacteria</taxon>
        <taxon>Bacillati</taxon>
        <taxon>Bacillota</taxon>
        <taxon>Clostridia</taxon>
        <taxon>Eubacteriales</taxon>
    </lineage>
</organism>
<keyword evidence="1" id="KW-0472">Membrane</keyword>